<feature type="transmembrane region" description="Helical" evidence="1">
    <location>
        <begin position="186"/>
        <end position="212"/>
    </location>
</feature>
<keyword evidence="1" id="KW-0812">Transmembrane</keyword>
<reference evidence="2 3" key="1">
    <citation type="submission" date="2023-09" db="EMBL/GenBank/DDBJ databases">
        <title>Multi-omics analysis of a traditional fermented food reveals byproduct-associated fungal strains for waste-to-food upcycling.</title>
        <authorList>
            <consortium name="Lawrence Berkeley National Laboratory"/>
            <person name="Rekdal V.M."/>
            <person name="Villalobos-Escobedo J.M."/>
            <person name="Rodriguez-Valeron N."/>
            <person name="Garcia M.O."/>
            <person name="Vasquez D.P."/>
            <person name="Damayanti I."/>
            <person name="Sorensen P.M."/>
            <person name="Baidoo E.E."/>
            <person name="De Carvalho A.C."/>
            <person name="Riley R."/>
            <person name="Lipzen A."/>
            <person name="He G."/>
            <person name="Yan M."/>
            <person name="Haridas S."/>
            <person name="Daum C."/>
            <person name="Yoshinaga Y."/>
            <person name="Ng V."/>
            <person name="Grigoriev I.V."/>
            <person name="Munk R."/>
            <person name="Nuraida L."/>
            <person name="Wijaya C.H."/>
            <person name="Morales P.-C."/>
            <person name="Keasling J.D."/>
        </authorList>
    </citation>
    <scope>NUCLEOTIDE SEQUENCE [LARGE SCALE GENOMIC DNA]</scope>
    <source>
        <strain evidence="2 3">FGSC 2613</strain>
    </source>
</reference>
<evidence type="ECO:0000313" key="2">
    <source>
        <dbReference type="EMBL" id="KAL0468627.1"/>
    </source>
</evidence>
<keyword evidence="3" id="KW-1185">Reference proteome</keyword>
<accession>A0ABR3D8C5</accession>
<dbReference type="Gene3D" id="3.40.1110.10">
    <property type="entry name" value="Calcium-transporting ATPase, cytoplasmic domain N"/>
    <property type="match status" value="1"/>
</dbReference>
<dbReference type="SUPFAM" id="SSF81660">
    <property type="entry name" value="Metal cation-transporting ATPase, ATP-binding domain N"/>
    <property type="match status" value="1"/>
</dbReference>
<keyword evidence="1" id="KW-0472">Membrane</keyword>
<protein>
    <submittedName>
        <fullName evidence="2">Uncharacterized protein</fullName>
    </submittedName>
</protein>
<sequence length="259" mass="28960">MQSDRKPDPGPPNSVDPEDLILTACLAASREKKGIDTIDKAFLKSLKYYPRAKSILSMYKVLQFHPFDPVSKKVVAVVESPQGERITCVKGAPLSVLKTAYKNKVAEFATRGFRSLGVARMNITETTTLEVGTQAFPTKTIVPCIIAWVVIGYIWFWYRTLNIWAHWNGALDTFTHYTEQQQKTRIAAYCLIPLIFIGIWPLDLFGCVICYISKAINNHQGLPKTLPIARPLTTTPINPYNQYPGPPPPYDGVRAICAS</sequence>
<keyword evidence="1" id="KW-1133">Transmembrane helix</keyword>
<organism evidence="2 3">
    <name type="scientific">Neurospora intermedia</name>
    <dbReference type="NCBI Taxonomy" id="5142"/>
    <lineage>
        <taxon>Eukaryota</taxon>
        <taxon>Fungi</taxon>
        <taxon>Dikarya</taxon>
        <taxon>Ascomycota</taxon>
        <taxon>Pezizomycotina</taxon>
        <taxon>Sordariomycetes</taxon>
        <taxon>Sordariomycetidae</taxon>
        <taxon>Sordariales</taxon>
        <taxon>Sordariaceae</taxon>
        <taxon>Neurospora</taxon>
    </lineage>
</organism>
<proteinExistence type="predicted"/>
<gene>
    <name evidence="2" type="ORF">QR685DRAFT_528321</name>
</gene>
<evidence type="ECO:0000256" key="1">
    <source>
        <dbReference type="SAM" id="Phobius"/>
    </source>
</evidence>
<comment type="caution">
    <text evidence="2">The sequence shown here is derived from an EMBL/GenBank/DDBJ whole genome shotgun (WGS) entry which is preliminary data.</text>
</comment>
<dbReference type="InterPro" id="IPR023299">
    <property type="entry name" value="ATPase_P-typ_cyto_dom_N"/>
</dbReference>
<feature type="transmembrane region" description="Helical" evidence="1">
    <location>
        <begin position="140"/>
        <end position="158"/>
    </location>
</feature>
<dbReference type="EMBL" id="JAVLET010000006">
    <property type="protein sequence ID" value="KAL0468627.1"/>
    <property type="molecule type" value="Genomic_DNA"/>
</dbReference>
<evidence type="ECO:0000313" key="3">
    <source>
        <dbReference type="Proteomes" id="UP001451303"/>
    </source>
</evidence>
<dbReference type="Proteomes" id="UP001451303">
    <property type="component" value="Unassembled WGS sequence"/>
</dbReference>
<name>A0ABR3D8C5_NEUIN</name>